<dbReference type="HOGENOM" id="CLU_1358119_0_0_7"/>
<protein>
    <submittedName>
        <fullName evidence="1">Uncharacterized protein</fullName>
    </submittedName>
</protein>
<name>Q2IDJ0_ANADE</name>
<evidence type="ECO:0000313" key="2">
    <source>
        <dbReference type="Proteomes" id="UP000001935"/>
    </source>
</evidence>
<dbReference type="STRING" id="290397.Adeh_2877"/>
<dbReference type="EMBL" id="CP000251">
    <property type="protein sequence ID" value="ABC82647.1"/>
    <property type="molecule type" value="Genomic_DNA"/>
</dbReference>
<organism evidence="1 2">
    <name type="scientific">Anaeromyxobacter dehalogenans (strain 2CP-C)</name>
    <dbReference type="NCBI Taxonomy" id="290397"/>
    <lineage>
        <taxon>Bacteria</taxon>
        <taxon>Pseudomonadati</taxon>
        <taxon>Myxococcota</taxon>
        <taxon>Myxococcia</taxon>
        <taxon>Myxococcales</taxon>
        <taxon>Cystobacterineae</taxon>
        <taxon>Anaeromyxobacteraceae</taxon>
        <taxon>Anaeromyxobacter</taxon>
    </lineage>
</organism>
<dbReference type="Proteomes" id="UP000001935">
    <property type="component" value="Chromosome"/>
</dbReference>
<sequence>MRHAEHFHIDLEDTSGLASGAPREARWSAANGLPLTHRGAPRVHAQTVALATALLLSAMPLDARAYWYARQVSDTRYGGCQQAEDSLDDVLAHVSAGWARASQGRGRACTVVRSGPEASVGFAVDCGEGGVHLFFRSEAQCALFVSTINAGRRATPEDYVPPGAKNRSTWLITYGQCMESWVHAETVRRRALQVTATMCECLAGELAASAAAPTEARVQAAGRACLAAVPASEKAKLAPPRPR</sequence>
<gene>
    <name evidence="1" type="ordered locus">Adeh_2877</name>
</gene>
<reference evidence="1 2" key="1">
    <citation type="submission" date="2006-01" db="EMBL/GenBank/DDBJ databases">
        <title>Complete sequence of Anaeromyxobacter dehalogenans 2CP-C.</title>
        <authorList>
            <consortium name="US DOE Joint Genome Institute"/>
            <person name="Copeland A."/>
            <person name="Lucas S."/>
            <person name="Lapidus A."/>
            <person name="Barry K."/>
            <person name="Detter J.C."/>
            <person name="Glavina T."/>
            <person name="Hammon N."/>
            <person name="Israni S."/>
            <person name="Pitluck S."/>
            <person name="Brettin T."/>
            <person name="Bruce D."/>
            <person name="Han C."/>
            <person name="Tapia R."/>
            <person name="Gilna P."/>
            <person name="Kiss H."/>
            <person name="Schmutz J."/>
            <person name="Larimer F."/>
            <person name="Land M."/>
            <person name="Kyrpides N."/>
            <person name="Anderson I."/>
            <person name="Sanford R.A."/>
            <person name="Ritalahti K.M."/>
            <person name="Thomas H.S."/>
            <person name="Kirby J.R."/>
            <person name="Zhulin I.B."/>
            <person name="Loeffler F.E."/>
            <person name="Richardson P."/>
        </authorList>
    </citation>
    <scope>NUCLEOTIDE SEQUENCE [LARGE SCALE GENOMIC DNA]</scope>
    <source>
        <strain evidence="1 2">2CP-C</strain>
    </source>
</reference>
<dbReference type="KEGG" id="ade:Adeh_2877"/>
<evidence type="ECO:0000313" key="1">
    <source>
        <dbReference type="EMBL" id="ABC82647.1"/>
    </source>
</evidence>
<accession>Q2IDJ0</accession>
<proteinExistence type="predicted"/>
<dbReference type="AlphaFoldDB" id="Q2IDJ0"/>